<dbReference type="InterPro" id="IPR050871">
    <property type="entry name" value="26S_Proteasome/COP9_Components"/>
</dbReference>
<organism evidence="10 11">
    <name type="scientific">Syncephalis pseudoplumigaleata</name>
    <dbReference type="NCBI Taxonomy" id="1712513"/>
    <lineage>
        <taxon>Eukaryota</taxon>
        <taxon>Fungi</taxon>
        <taxon>Fungi incertae sedis</taxon>
        <taxon>Zoopagomycota</taxon>
        <taxon>Zoopagomycotina</taxon>
        <taxon>Zoopagomycetes</taxon>
        <taxon>Zoopagales</taxon>
        <taxon>Piptocephalidaceae</taxon>
        <taxon>Syncephalis</taxon>
    </lineage>
</organism>
<comment type="subcellular location">
    <subcellularLocation>
        <location evidence="2">Cytoplasm</location>
    </subcellularLocation>
    <subcellularLocation>
        <location evidence="1">Nucleus</location>
    </subcellularLocation>
</comment>
<evidence type="ECO:0000256" key="7">
    <source>
        <dbReference type="SAM" id="Coils"/>
    </source>
</evidence>
<dbReference type="GO" id="GO:0005737">
    <property type="term" value="C:cytoplasm"/>
    <property type="evidence" value="ECO:0007669"/>
    <property type="project" value="UniProtKB-SubCell"/>
</dbReference>
<proteinExistence type="inferred from homology"/>
<feature type="domain" description="PCI" evidence="9">
    <location>
        <begin position="247"/>
        <end position="416"/>
    </location>
</feature>
<protein>
    <recommendedName>
        <fullName evidence="4">COP9 signalosome complex subunit 2</fullName>
    </recommendedName>
</protein>
<accession>A0A4P9YXA8</accession>
<keyword evidence="5" id="KW-0963">Cytoplasm</keyword>
<gene>
    <name evidence="10" type="ORF">SYNPS1DRAFT_24342</name>
</gene>
<evidence type="ECO:0000256" key="8">
    <source>
        <dbReference type="SAM" id="MobiDB-lite"/>
    </source>
</evidence>
<dbReference type="Pfam" id="PF01399">
    <property type="entry name" value="PCI"/>
    <property type="match status" value="1"/>
</dbReference>
<sequence length="446" mass="52059">MSDEDFMLEDDEGYDFEYSSGEEDEAPDADLENKYYSAKSLKDEDRAEEAIREFRQVVKAEEEKGDWGFKALKQIVKLEIKLKAYDEALEDYRQLLTYTKSAVTRNYGEKGVNTILDAVSSMIDLACMERFYKVTLDALLEAKNERLWMKTNLKLAKLLLDRDENTQLNQVLRDLKQACQNRTSSDAQSRDTHLLEVYALEIQLLTREKKNKKLKELYQQCLAVKSAIPHPRIMGVIRECGGKMHMREQEWDKAQTDFFESFKNYDEAGSKQRIQVLRYLVLASMLTGSQINPFDSQETKPYKSDPQITVMTDLVDAYQHREIRTFEKILKQNHDDIMGDPFIREYMANVLRSIRMQVLLELIQPYTRIGIGFIAEQLNIAEHDVEELLVSLILDEKIDGQIDQVSRRLELKKIDHDGEKYTNMHKWADSLKELQSLVTNQYMTAH</sequence>
<reference evidence="11" key="1">
    <citation type="journal article" date="2018" name="Nat. Microbiol.">
        <title>Leveraging single-cell genomics to expand the fungal tree of life.</title>
        <authorList>
            <person name="Ahrendt S.R."/>
            <person name="Quandt C.A."/>
            <person name="Ciobanu D."/>
            <person name="Clum A."/>
            <person name="Salamov A."/>
            <person name="Andreopoulos B."/>
            <person name="Cheng J.F."/>
            <person name="Woyke T."/>
            <person name="Pelin A."/>
            <person name="Henrissat B."/>
            <person name="Reynolds N.K."/>
            <person name="Benny G.L."/>
            <person name="Smith M.E."/>
            <person name="James T.Y."/>
            <person name="Grigoriev I.V."/>
        </authorList>
    </citation>
    <scope>NUCLEOTIDE SEQUENCE [LARGE SCALE GENOMIC DNA]</scope>
    <source>
        <strain evidence="11">Benny S71-1</strain>
    </source>
</reference>
<keyword evidence="7" id="KW-0175">Coiled coil</keyword>
<evidence type="ECO:0000313" key="11">
    <source>
        <dbReference type="Proteomes" id="UP000278143"/>
    </source>
</evidence>
<comment type="similarity">
    <text evidence="3">Belongs to the CSN2 family.</text>
</comment>
<evidence type="ECO:0000256" key="4">
    <source>
        <dbReference type="ARBA" id="ARBA00014879"/>
    </source>
</evidence>
<dbReference type="PANTHER" id="PTHR10678">
    <property type="entry name" value="26S PROTEASOME NON-ATPASE REGULATORY SUBUNIT 11/COP9 SIGNALOSOME COMPLEX SUBUNIT 2"/>
    <property type="match status" value="1"/>
</dbReference>
<feature type="region of interest" description="Disordered" evidence="8">
    <location>
        <begin position="1"/>
        <end position="32"/>
    </location>
</feature>
<dbReference type="SUPFAM" id="SSF46785">
    <property type="entry name" value="Winged helix' DNA-binding domain"/>
    <property type="match status" value="1"/>
</dbReference>
<dbReference type="SMART" id="SM00088">
    <property type="entry name" value="PINT"/>
    <property type="match status" value="1"/>
</dbReference>
<dbReference type="FunFam" id="1.25.40.570:FF:000006">
    <property type="entry name" value="COP9 signalosome complex subunit 2"/>
    <property type="match status" value="1"/>
</dbReference>
<evidence type="ECO:0000256" key="2">
    <source>
        <dbReference type="ARBA" id="ARBA00004496"/>
    </source>
</evidence>
<dbReference type="Proteomes" id="UP000278143">
    <property type="component" value="Unassembled WGS sequence"/>
</dbReference>
<dbReference type="InterPro" id="IPR036390">
    <property type="entry name" value="WH_DNA-bd_sf"/>
</dbReference>
<dbReference type="InterPro" id="IPR000717">
    <property type="entry name" value="PCI_dom"/>
</dbReference>
<dbReference type="OrthoDB" id="194139at2759"/>
<name>A0A4P9YXA8_9FUNG</name>
<keyword evidence="11" id="KW-1185">Reference proteome</keyword>
<dbReference type="Gene3D" id="1.25.40.570">
    <property type="match status" value="1"/>
</dbReference>
<keyword evidence="6" id="KW-0539">Nucleus</keyword>
<dbReference type="AlphaFoldDB" id="A0A4P9YXA8"/>
<evidence type="ECO:0000256" key="6">
    <source>
        <dbReference type="ARBA" id="ARBA00023242"/>
    </source>
</evidence>
<feature type="compositionally biased region" description="Acidic residues" evidence="8">
    <location>
        <begin position="1"/>
        <end position="30"/>
    </location>
</feature>
<evidence type="ECO:0000256" key="3">
    <source>
        <dbReference type="ARBA" id="ARBA00009318"/>
    </source>
</evidence>
<evidence type="ECO:0000256" key="5">
    <source>
        <dbReference type="ARBA" id="ARBA00022490"/>
    </source>
</evidence>
<evidence type="ECO:0000256" key="1">
    <source>
        <dbReference type="ARBA" id="ARBA00004123"/>
    </source>
</evidence>
<dbReference type="EMBL" id="KZ990842">
    <property type="protein sequence ID" value="RKP23590.1"/>
    <property type="molecule type" value="Genomic_DNA"/>
</dbReference>
<feature type="coiled-coil region" evidence="7">
    <location>
        <begin position="44"/>
        <end position="95"/>
    </location>
</feature>
<evidence type="ECO:0000313" key="10">
    <source>
        <dbReference type="EMBL" id="RKP23590.1"/>
    </source>
</evidence>
<dbReference type="GO" id="GO:0005634">
    <property type="term" value="C:nucleus"/>
    <property type="evidence" value="ECO:0007669"/>
    <property type="project" value="UniProtKB-SubCell"/>
</dbReference>
<dbReference type="SMART" id="SM00753">
    <property type="entry name" value="PAM"/>
    <property type="match status" value="1"/>
</dbReference>
<dbReference type="PROSITE" id="PS50250">
    <property type="entry name" value="PCI"/>
    <property type="match status" value="1"/>
</dbReference>
<evidence type="ECO:0000259" key="9">
    <source>
        <dbReference type="PROSITE" id="PS50250"/>
    </source>
</evidence>